<keyword evidence="4 7" id="KW-0472">Membrane</keyword>
<feature type="region of interest" description="Disordered" evidence="6">
    <location>
        <begin position="1626"/>
        <end position="1655"/>
    </location>
</feature>
<dbReference type="PANTHER" id="PTHR21859">
    <property type="entry name" value="ACROSOME-SPECIFIC PROTEIN"/>
    <property type="match status" value="1"/>
</dbReference>
<dbReference type="PANTHER" id="PTHR21859:SF56">
    <property type="entry name" value="SPATA31 DOMAIN-CONTAINING PROTEIN"/>
    <property type="match status" value="1"/>
</dbReference>
<feature type="region of interest" description="Disordered" evidence="6">
    <location>
        <begin position="1278"/>
        <end position="1307"/>
    </location>
</feature>
<accession>A0ABM4ST21</accession>
<dbReference type="RefSeq" id="XP_070650943.1">
    <property type="nucleotide sequence ID" value="XM_070794842.1"/>
</dbReference>
<evidence type="ECO:0000313" key="10">
    <source>
        <dbReference type="Proteomes" id="UP001652663"/>
    </source>
</evidence>
<feature type="compositionally biased region" description="Basic and acidic residues" evidence="6">
    <location>
        <begin position="1544"/>
        <end position="1553"/>
    </location>
</feature>
<evidence type="ECO:0000256" key="7">
    <source>
        <dbReference type="SAM" id="Phobius"/>
    </source>
</evidence>
<feature type="compositionally biased region" description="Basic and acidic residues" evidence="6">
    <location>
        <begin position="1626"/>
        <end position="1636"/>
    </location>
</feature>
<evidence type="ECO:0000259" key="8">
    <source>
        <dbReference type="Pfam" id="PF14650"/>
    </source>
</evidence>
<dbReference type="Pfam" id="PF14650">
    <property type="entry name" value="FAM75"/>
    <property type="match status" value="2"/>
</dbReference>
<organism evidence="10 11">
    <name type="scientific">Bos indicus</name>
    <name type="common">Zebu</name>
    <dbReference type="NCBI Taxonomy" id="9915"/>
    <lineage>
        <taxon>Eukaryota</taxon>
        <taxon>Metazoa</taxon>
        <taxon>Chordata</taxon>
        <taxon>Craniata</taxon>
        <taxon>Vertebrata</taxon>
        <taxon>Euteleostomi</taxon>
        <taxon>Mammalia</taxon>
        <taxon>Eutheria</taxon>
        <taxon>Laurasiatheria</taxon>
        <taxon>Artiodactyla</taxon>
        <taxon>Ruminantia</taxon>
        <taxon>Pecora</taxon>
        <taxon>Bovidae</taxon>
        <taxon>Bovinae</taxon>
        <taxon>Bos</taxon>
    </lineage>
</organism>
<feature type="transmembrane region" description="Helical" evidence="7">
    <location>
        <begin position="26"/>
        <end position="49"/>
    </location>
</feature>
<feature type="compositionally biased region" description="Polar residues" evidence="6">
    <location>
        <begin position="1510"/>
        <end position="1527"/>
    </location>
</feature>
<feature type="domain" description="SPATA31" evidence="8">
    <location>
        <begin position="394"/>
        <end position="513"/>
    </location>
</feature>
<dbReference type="Pfam" id="PF15371">
    <property type="entry name" value="DUF4599"/>
    <property type="match status" value="1"/>
</dbReference>
<keyword evidence="3 7" id="KW-1133">Transmembrane helix</keyword>
<feature type="region of interest" description="Disordered" evidence="6">
    <location>
        <begin position="143"/>
        <end position="167"/>
    </location>
</feature>
<keyword evidence="10" id="KW-1185">Reference proteome</keyword>
<evidence type="ECO:0000256" key="3">
    <source>
        <dbReference type="ARBA" id="ARBA00022989"/>
    </source>
</evidence>
<dbReference type="InterPro" id="IPR027970">
    <property type="entry name" value="SPATA31-like"/>
</dbReference>
<dbReference type="Proteomes" id="UP001652663">
    <property type="component" value="Chromosome 8"/>
</dbReference>
<evidence type="ECO:0000256" key="1">
    <source>
        <dbReference type="ARBA" id="ARBA00004167"/>
    </source>
</evidence>
<evidence type="ECO:0000256" key="6">
    <source>
        <dbReference type="SAM" id="MobiDB-lite"/>
    </source>
</evidence>
<feature type="region of interest" description="Disordered" evidence="6">
    <location>
        <begin position="1090"/>
        <end position="1116"/>
    </location>
</feature>
<feature type="domain" description="SPATA31" evidence="8">
    <location>
        <begin position="852"/>
        <end position="1138"/>
    </location>
</feature>
<reference evidence="11" key="1">
    <citation type="submission" date="2025-08" db="UniProtKB">
        <authorList>
            <consortium name="RefSeq"/>
        </authorList>
    </citation>
    <scope>IDENTIFICATION</scope>
    <source>
        <tissue evidence="11">Blood</tissue>
    </source>
</reference>
<feature type="region of interest" description="Disordered" evidence="6">
    <location>
        <begin position="1369"/>
        <end position="1393"/>
    </location>
</feature>
<evidence type="ECO:0000256" key="2">
    <source>
        <dbReference type="ARBA" id="ARBA00022692"/>
    </source>
</evidence>
<feature type="compositionally biased region" description="Polar residues" evidence="6">
    <location>
        <begin position="1017"/>
        <end position="1041"/>
    </location>
</feature>
<name>A0ABM4ST21_BOSIN</name>
<feature type="compositionally biased region" description="Basic and acidic residues" evidence="6">
    <location>
        <begin position="1645"/>
        <end position="1655"/>
    </location>
</feature>
<feature type="compositionally biased region" description="Polar residues" evidence="6">
    <location>
        <begin position="906"/>
        <end position="915"/>
    </location>
</feature>
<feature type="region of interest" description="Disordered" evidence="6">
    <location>
        <begin position="1324"/>
        <end position="1354"/>
    </location>
</feature>
<feature type="region of interest" description="Disordered" evidence="6">
    <location>
        <begin position="892"/>
        <end position="915"/>
    </location>
</feature>
<feature type="region of interest" description="Disordered" evidence="6">
    <location>
        <begin position="57"/>
        <end position="80"/>
    </location>
</feature>
<evidence type="ECO:0000313" key="11">
    <source>
        <dbReference type="RefSeq" id="XP_070650943.1"/>
    </source>
</evidence>
<sequence length="1822" mass="204091">MIQMKENPLLSLKSTFDTWLNSSSPFWVIDTILAFLCGLGLFFLILPYLENNPSFPPPTKHGNIRKHRMERRGRSRSSKRNGALKACRDCLEALEEVWDLTSLLQRYLGRFPDKGSFDQVSCQDSPSEVCKAVPDEVHQPCREEAAPTISPAPLTKQPPPWASTISPGSVSTYSESYLSASPTPEPLLPMDSFSPWPLALSPSPQSPPHGRACPLPPAPCSAPKASGSRMSLTQGDSTALALGTIRHRSSPHCPWRPAISGMVCSSSPGSALAWWQEAAKAWSFSTLTNLESQKESLPLYPPGDSFWGDPRNRQVEAGSLAFINPDVQELLEILITKRVELKFWKEKEKEEEAGYHLNTLGKRIESLGHKQDTLGHQHFCNIKGKHEQLLGPEKPRYPDTLEDCLQKTCSQLFWGLPFLHSESLVATVTVPGSALELCPVLFNEHSKVKPFHIPAKVTSKLSLAKPLTHPVAQAQPQSLTPTMPQLQPSPLVHVETQAQALPLTPIMPQCQPSSEVSMETQSSGQIMASTMPHSQPPTRAHMETQARPQLLAPTMPHFQPPPLTHVETQAHPQPWIPITPQFQPPLRAHMETQVRSQLLAQTMPHFQPPLQAHVKTQVPPLLQTQSMSQCQPPQPQAHMEIQDQSLPWTPNMPQYQPPPRTHMETQVQSQLLAQTMPHIQAPLQAHMETQVPPILQTPSMSQYPPPQPQTHMDTRVQSQFLPQTMPQFQAPLRAHMETQVPPLLWTPSMSQCQPPQPQAHMETQVQHLRWTPNMPQFQPSVRAHKETQAQPLPWGGRVQATMPQCPPPSKIPMEVQDHQQPSTPTMPHFQPLPQAHMEIQAQPIPLNLNISLCQPSSRALMEIQGRPQSLTPLIPLYHPRPQAQFKTTVHPSPSRLVQSSSSQHQIGSTETSCPTVQNKATSFSSNAIENLESHFWKKQLERERTLPSLVKNSQQVFSQVTPNLSQETRSSQAHSSDSILPGYLISPEVREKLEHHIAQRFMQQQSGLPYRIQASQKLMQPQDQYPRPCQTQGREGPSRSSAGLGKRRQDAQKMRSKCPAQIVPGTDLCHDVGQSVGKIVKDLYMFSANPPVEDPRAKPESERVLSPDKKHPEVSSILTERKEEQICEIEIPVKVYHSRLADNLVFDILGETSAPMKTESTQSSQDGKASMITSHESLVLSPYTEQELEAHIIRFRVRHRWRLLFKVLKFIFCLKLKKVQGPTLKATCESGDHSRALLTKGLGKPPQPHAGEKLITTEAVAPLESPLPVPSRATEKTWGYLRGPTPGDTHKPSDVPLTGQENKPSSLAPKYNFVSRMWHSESVVETEKGSLKPSPGSAMARNEPQEKTKRQASLESCSNVTVVDLDECSPSSRAQEVVEGDSAGKGTREPSVQVQSLDINMDFRRSWSPRSNKSPSLNTKSVASNTDLLFETQFLKLESQGFTDQQDQAQGQASSVLLQDCETGVLLQDCATDTLLKDCHSNMFLAANILASQESLSYYQTLSSEDKSNSQKLYDATSSEGSSQGQQVDMRRQLRYKSQGKKSVPKDGREKYTRPKLRQIKKGLAERRAYQPQGMSHPGQKKESTESLRSKFRQLILKKRQVPSENHFKERIKLLLQWIFPNKCKEPEEPLQKGKPETATVKSQESIKSKSTTESRAVEAQTVMTAVGQILKEKMVFHHGPHATELNWYQAEFQDPIGPHYCQHRILSYQEQRRMRRDTPRYHQATPMGHSFSYKSKWTSPRDSNWAFSPRQPGPPPGRACQHGSRVTSIPGHPLHCPRHGLLQKYTSSGESEHGFHSITGRKTLPQEKNACLADKYVFLSC</sequence>
<feature type="compositionally biased region" description="Low complexity" evidence="6">
    <location>
        <begin position="892"/>
        <end position="905"/>
    </location>
</feature>
<dbReference type="GeneID" id="139176076"/>
<comment type="similarity">
    <text evidence="5">Belongs to the SPATA31 family.</text>
</comment>
<evidence type="ECO:0000256" key="4">
    <source>
        <dbReference type="ARBA" id="ARBA00023136"/>
    </source>
</evidence>
<feature type="region of interest" description="Disordered" evidence="6">
    <location>
        <begin position="1509"/>
        <end position="1588"/>
    </location>
</feature>
<evidence type="ECO:0000259" key="9">
    <source>
        <dbReference type="Pfam" id="PF15371"/>
    </source>
</evidence>
<feature type="domain" description="SPATA31-like" evidence="9">
    <location>
        <begin position="74"/>
        <end position="150"/>
    </location>
</feature>
<gene>
    <name evidence="11" type="primary">LOC139176076</name>
</gene>
<proteinExistence type="inferred from homology"/>
<evidence type="ECO:0000256" key="5">
    <source>
        <dbReference type="ARBA" id="ARBA00035009"/>
    </source>
</evidence>
<feature type="region of interest" description="Disordered" evidence="6">
    <location>
        <begin position="1017"/>
        <end position="1056"/>
    </location>
</feature>
<feature type="compositionally biased region" description="Basic and acidic residues" evidence="6">
    <location>
        <begin position="1093"/>
        <end position="1116"/>
    </location>
</feature>
<protein>
    <submittedName>
        <fullName evidence="11">Spermatogenesis-associated protein 31E1-like</fullName>
    </submittedName>
</protein>
<dbReference type="InterPro" id="IPR039509">
    <property type="entry name" value="SPATA31"/>
</dbReference>
<feature type="region of interest" description="Disordered" evidence="6">
    <location>
        <begin position="200"/>
        <end position="231"/>
    </location>
</feature>
<feature type="region of interest" description="Disordered" evidence="6">
    <location>
        <begin position="1743"/>
        <end position="1765"/>
    </location>
</feature>
<feature type="compositionally biased region" description="Basic residues" evidence="6">
    <location>
        <begin position="62"/>
        <end position="79"/>
    </location>
</feature>
<comment type="subcellular location">
    <subcellularLocation>
        <location evidence="1">Membrane</location>
        <topology evidence="1">Single-pass membrane protein</topology>
    </subcellularLocation>
</comment>
<keyword evidence="2 7" id="KW-0812">Transmembrane</keyword>